<dbReference type="RefSeq" id="XP_005843770.1">
    <property type="nucleotide sequence ID" value="XM_005843708.1"/>
</dbReference>
<protein>
    <submittedName>
        <fullName evidence="2">Uncharacterized protein</fullName>
    </submittedName>
</protein>
<feature type="compositionally biased region" description="Acidic residues" evidence="1">
    <location>
        <begin position="15"/>
        <end position="28"/>
    </location>
</feature>
<gene>
    <name evidence="2" type="ORF">CHLNCDRAFT_139894</name>
</gene>
<dbReference type="eggNOG" id="ENOG502SFNQ">
    <property type="taxonomic scope" value="Eukaryota"/>
</dbReference>
<reference evidence="2 3" key="1">
    <citation type="journal article" date="2010" name="Plant Cell">
        <title>The Chlorella variabilis NC64A genome reveals adaptation to photosymbiosis, coevolution with viruses, and cryptic sex.</title>
        <authorList>
            <person name="Blanc G."/>
            <person name="Duncan G."/>
            <person name="Agarkova I."/>
            <person name="Borodovsky M."/>
            <person name="Gurnon J."/>
            <person name="Kuo A."/>
            <person name="Lindquist E."/>
            <person name="Lucas S."/>
            <person name="Pangilinan J."/>
            <person name="Polle J."/>
            <person name="Salamov A."/>
            <person name="Terry A."/>
            <person name="Yamada T."/>
            <person name="Dunigan D.D."/>
            <person name="Grigoriev I.V."/>
            <person name="Claverie J.M."/>
            <person name="Van Etten J.L."/>
        </authorList>
    </citation>
    <scope>NUCLEOTIDE SEQUENCE [LARGE SCALE GENOMIC DNA]</scope>
    <source>
        <strain evidence="2 3">NC64A</strain>
    </source>
</reference>
<dbReference type="Proteomes" id="UP000008141">
    <property type="component" value="Unassembled WGS sequence"/>
</dbReference>
<name>E1ZR54_CHLVA</name>
<evidence type="ECO:0000313" key="2">
    <source>
        <dbReference type="EMBL" id="EFN51668.1"/>
    </source>
</evidence>
<dbReference type="EMBL" id="GL433861">
    <property type="protein sequence ID" value="EFN51668.1"/>
    <property type="molecule type" value="Genomic_DNA"/>
</dbReference>
<dbReference type="OrthoDB" id="535201at2759"/>
<dbReference type="GeneID" id="17351085"/>
<dbReference type="AlphaFoldDB" id="E1ZR54"/>
<organism evidence="3">
    <name type="scientific">Chlorella variabilis</name>
    <name type="common">Green alga</name>
    <dbReference type="NCBI Taxonomy" id="554065"/>
    <lineage>
        <taxon>Eukaryota</taxon>
        <taxon>Viridiplantae</taxon>
        <taxon>Chlorophyta</taxon>
        <taxon>core chlorophytes</taxon>
        <taxon>Trebouxiophyceae</taxon>
        <taxon>Chlorellales</taxon>
        <taxon>Chlorellaceae</taxon>
        <taxon>Chlorella clade</taxon>
        <taxon>Chlorella</taxon>
    </lineage>
</organism>
<evidence type="ECO:0000256" key="1">
    <source>
        <dbReference type="SAM" id="MobiDB-lite"/>
    </source>
</evidence>
<accession>E1ZR54</accession>
<dbReference type="KEGG" id="cvr:CHLNCDRAFT_139894"/>
<sequence>MGDDAALPWASSSQQDEEGEAMLAEEPDLPSKMGLQLGDRLEVKWQLEEEGAPASTKWWGAVLDSRPHGETDGEGRQVYVLRYDPDPDSGFEEQECCRVTFLEEHALYDFGQDDELAWRQAGDSWEAPAVPEGEEAEGGEGAIYSLNEIAAAIKAAERRRGRTLDQDAAEALSAFPQDKQMFIAAGFRNFSDHISAGVAQLQAQHGPDYVVTAADVKAVTAAAMAAAMQNRGLGGARM</sequence>
<keyword evidence="3" id="KW-1185">Reference proteome</keyword>
<evidence type="ECO:0000313" key="3">
    <source>
        <dbReference type="Proteomes" id="UP000008141"/>
    </source>
</evidence>
<dbReference type="InParanoid" id="E1ZR54"/>
<feature type="region of interest" description="Disordered" evidence="1">
    <location>
        <begin position="1"/>
        <end position="33"/>
    </location>
</feature>
<dbReference type="OMA" id="ATLPMNQ"/>
<proteinExistence type="predicted"/>